<keyword evidence="2" id="KW-1185">Reference proteome</keyword>
<organism evidence="1 2">
    <name type="scientific">Lentinus brumalis</name>
    <dbReference type="NCBI Taxonomy" id="2498619"/>
    <lineage>
        <taxon>Eukaryota</taxon>
        <taxon>Fungi</taxon>
        <taxon>Dikarya</taxon>
        <taxon>Basidiomycota</taxon>
        <taxon>Agaricomycotina</taxon>
        <taxon>Agaricomycetes</taxon>
        <taxon>Polyporales</taxon>
        <taxon>Polyporaceae</taxon>
        <taxon>Lentinus</taxon>
    </lineage>
</organism>
<reference evidence="1 2" key="1">
    <citation type="journal article" date="2018" name="Biotechnol. Biofuels">
        <title>Integrative visual omics of the white-rot fungus Polyporus brumalis exposes the biotechnological potential of its oxidative enzymes for delignifying raw plant biomass.</title>
        <authorList>
            <person name="Miyauchi S."/>
            <person name="Rancon A."/>
            <person name="Drula E."/>
            <person name="Hage H."/>
            <person name="Chaduli D."/>
            <person name="Favel A."/>
            <person name="Grisel S."/>
            <person name="Henrissat B."/>
            <person name="Herpoel-Gimbert I."/>
            <person name="Ruiz-Duenas F.J."/>
            <person name="Chevret D."/>
            <person name="Hainaut M."/>
            <person name="Lin J."/>
            <person name="Wang M."/>
            <person name="Pangilinan J."/>
            <person name="Lipzen A."/>
            <person name="Lesage-Meessen L."/>
            <person name="Navarro D."/>
            <person name="Riley R."/>
            <person name="Grigoriev I.V."/>
            <person name="Zhou S."/>
            <person name="Raouche S."/>
            <person name="Rosso M.N."/>
        </authorList>
    </citation>
    <scope>NUCLEOTIDE SEQUENCE [LARGE SCALE GENOMIC DNA]</scope>
    <source>
        <strain evidence="1 2">BRFM 1820</strain>
    </source>
</reference>
<dbReference type="AlphaFoldDB" id="A0A371DXH1"/>
<gene>
    <name evidence="1" type="ORF">OH76DRAFT_25533</name>
</gene>
<name>A0A371DXH1_9APHY</name>
<evidence type="ECO:0000313" key="1">
    <source>
        <dbReference type="EMBL" id="RDX57247.1"/>
    </source>
</evidence>
<evidence type="ECO:0000313" key="2">
    <source>
        <dbReference type="Proteomes" id="UP000256964"/>
    </source>
</evidence>
<protein>
    <submittedName>
        <fullName evidence="1">Uncharacterized protein</fullName>
    </submittedName>
</protein>
<dbReference type="EMBL" id="KZ857379">
    <property type="protein sequence ID" value="RDX57247.1"/>
    <property type="molecule type" value="Genomic_DNA"/>
</dbReference>
<sequence length="103" mass="11232">MYDTIQIELSPCWYSWFLFLDQILTISSECVRGLTGCPNSDPRPPRMCAVAPRGPEARNATCAVTAAQGSAYGTPLLSLASDPRRSLGNERICGIRKVEISLV</sequence>
<dbReference type="Proteomes" id="UP000256964">
    <property type="component" value="Unassembled WGS sequence"/>
</dbReference>
<accession>A0A371DXH1</accession>
<proteinExistence type="predicted"/>